<evidence type="ECO:0000256" key="6">
    <source>
        <dbReference type="ARBA" id="ARBA00023000"/>
    </source>
</evidence>
<comment type="catalytic activity">
    <reaction evidence="8">
        <text>RNA(n) + a ribonucleoside 5'-triphosphate = RNA(n+1) + diphosphate</text>
        <dbReference type="Rhea" id="RHEA:21248"/>
        <dbReference type="Rhea" id="RHEA-COMP:14527"/>
        <dbReference type="Rhea" id="RHEA-COMP:17342"/>
        <dbReference type="ChEBI" id="CHEBI:33019"/>
        <dbReference type="ChEBI" id="CHEBI:61557"/>
        <dbReference type="ChEBI" id="CHEBI:140395"/>
        <dbReference type="EC" id="2.7.7.6"/>
    </reaction>
</comment>
<evidence type="ECO:0000256" key="5">
    <source>
        <dbReference type="ARBA" id="ARBA00022813"/>
    </source>
</evidence>
<keyword evidence="2" id="KW-0240">DNA-directed RNA polymerase</keyword>
<dbReference type="InterPro" id="IPR006141">
    <property type="entry name" value="Intein_N"/>
</dbReference>
<organism evidence="10">
    <name type="scientific">viral metagenome</name>
    <dbReference type="NCBI Taxonomy" id="1070528"/>
    <lineage>
        <taxon>unclassified sequences</taxon>
        <taxon>metagenomes</taxon>
        <taxon>organismal metagenomes</taxon>
    </lineage>
</organism>
<dbReference type="PROSITE" id="PS50818">
    <property type="entry name" value="INTEIN_C_TER"/>
    <property type="match status" value="1"/>
</dbReference>
<dbReference type="GO" id="GO:0016539">
    <property type="term" value="P:intein-mediated protein splicing"/>
    <property type="evidence" value="ECO:0007669"/>
    <property type="project" value="InterPro"/>
</dbReference>
<dbReference type="GO" id="GO:0000428">
    <property type="term" value="C:DNA-directed RNA polymerase complex"/>
    <property type="evidence" value="ECO:0007669"/>
    <property type="project" value="UniProtKB-KW"/>
</dbReference>
<dbReference type="EC" id="2.7.7.6" evidence="1"/>
<protein>
    <recommendedName>
        <fullName evidence="1">DNA-directed RNA polymerase</fullName>
        <ecNumber evidence="1">2.7.7.6</ecNumber>
    </recommendedName>
</protein>
<dbReference type="Gene3D" id="1.10.150.390">
    <property type="match status" value="1"/>
</dbReference>
<dbReference type="SMART" id="SM00305">
    <property type="entry name" value="HintC"/>
    <property type="match status" value="2"/>
</dbReference>
<evidence type="ECO:0000256" key="7">
    <source>
        <dbReference type="ARBA" id="ARBA00023163"/>
    </source>
</evidence>
<dbReference type="InterPro" id="IPR027434">
    <property type="entry name" value="Homing_endonucl"/>
</dbReference>
<dbReference type="InterPro" id="IPR004042">
    <property type="entry name" value="Intein_endonuc_central"/>
</dbReference>
<dbReference type="SMART" id="SM00306">
    <property type="entry name" value="HintN"/>
    <property type="match status" value="2"/>
</dbReference>
<sequence>MNIHIAQSIQARNELKRIANVKYQIIGAKDSNPIIGCVQDALSGCYLLTKLNNKIPGSVVSNFLCNTSSENKYDIDPNKLYTGHEIFSYIIPEGINNTIIKNEKVVFEIINGELISGTLDKSTLSTVKNSIIHFIWDKYGSDKTRRFIDDAQRLAIEFLNYRGFTMGIGDCIPKPEVDTQVRELITSKILEYKTLLTQYENDTEQINPSIVENNLSSELTSFSTNISQILMQSLNPSNNLFVCANSGSKGSPMNLQHIMGCLGQKMIEGTRIKKKVENRTLPIFHRDDDTPEARGFIKSSFYDGLQSFEFFYDAMAGREGLIDTAIKSVTWETPIVIIENGEPKYTEIGKWIDNVIETNKDKVEHFEERQMELLDMNNIFIPTTDYKGNVSWGSVTAVTRHDPGVQLYEIKTSGGRSVTVTESKSLLVWNNETNEFKEILTPEIKVGDFVPVTCKLPEFKILDDFEYDINIIIQEIEDGNFNNKLLFAPNEIITKVLLSIFVKNGKNNEDTITIELANNKIVNSLAMLFSRIGVFAIISENKLIITVNDKYIIDTVNNVALDPITEINLIDVKDHPKVYDLTIPSTFNFGLANGLQVRDTAKTGYIQRQLIKGLEDLVIKYDNTNRNSKNVIIQYVYGENGIEQSNQTELTIGLISLNNEELDNVFGFDKTEISKLEKEHKIKNLEAFNKTYVAKIKGFRNKLRSIQAIANNNYKTLEEKYMLPVNLFRLTQDYSKNKVNLELTPQEIDSAIDELLNSSDTRLLAGVKDTHKYLVKDDRLLKFLFEIALHDYLCPKKCIYKYGLSKVEFKKLINDIKVNFIKALVQPGEMVGIIAAQSIGEPTSQMSLIGNHRNKIIIKNKYSNEIIILSPEVGPFCDEIIKNNLDVTYGTGHVNSVETDLTSLDNEYYIVGVDNKEKTHWNKISHVSRHPVNGQVMKVTTKSGRSVHTTTSHSHLIRENQTVVPIVGSDMTIGMRIPVAKHIDNQFVKDTIDIEGQTFKLDYSFGLFIGAYLNESDVEFINNTILFDKAKIQLFLKTVCGEGITKKVPDFAFIAPNEFKAGLIHAYIDGDGEFQEYQIVVSNQSEQLIKDMALLLSYFDMFGSIMLNLSNNYDLKILAKYGALYKQHIGSILYSNELDQIIEFSNQYPYDGIDEINGLWEIIEKCTNITKFEYCEIVEPIGRRKLEKYIKIYESHKNAHLITEELSILRQAANSNVIWDEVVDIEIYDVDPSTFVYDFTVPGNQTFMIDNGIIVHNTLNTKHSAGSATKNIANSGVGRIEELLHYSKNIKTPIMTLRFDNNICNDRSKVNKISSYLTHLSIKELIVSAEIYYDVGSNDELSKIIKNDQVSNPFFINNQKAELNLLPFVFRIKLNMEKMHDKETTLLDIKTKFISHWQKNFSNLKNMKKNEKDIFSKISRCAILSNTDVMNQIIHIRFNMSSFNYNLLTDFLKIILNNITLKGIDNIDNSIMINERKLSFDETTGNSVVDKEYIVYTEGINMQKIKYIKGINLELSSCNDISTMYKLYGIEAARQVLINEFNETFNAGGTKSINHNHMTVLIDMMTHMGTITSIDRHGLGKVDSEPFAKASFEKTMDHFLNAAIFNETDHIKSVSARIMLGRVIPGGTGAFELLLDTDKLENSEYTNNENGGRVTFPALEEESLFTDIMKYGFSKNDFFLPV</sequence>
<dbReference type="InterPro" id="IPR038593">
    <property type="entry name" value="RNA_pol_Rpb1_7_sf"/>
</dbReference>
<dbReference type="PANTHER" id="PTHR19376">
    <property type="entry name" value="DNA-DIRECTED RNA POLYMERASE"/>
    <property type="match status" value="1"/>
</dbReference>
<proteinExistence type="predicted"/>
<evidence type="ECO:0000259" key="9">
    <source>
        <dbReference type="PROSITE" id="PS50819"/>
    </source>
</evidence>
<keyword evidence="6" id="KW-0651">Protein splicing</keyword>
<dbReference type="CDD" id="cd00081">
    <property type="entry name" value="Hint"/>
    <property type="match status" value="2"/>
</dbReference>
<dbReference type="NCBIfam" id="TIGR01443">
    <property type="entry name" value="intein_Cterm"/>
    <property type="match status" value="1"/>
</dbReference>
<dbReference type="InterPro" id="IPR030934">
    <property type="entry name" value="Intein_C"/>
</dbReference>
<accession>A0A6C0DAQ0</accession>
<dbReference type="InterPro" id="IPR007081">
    <property type="entry name" value="RNA_pol_Rpb1_5"/>
</dbReference>
<dbReference type="InterPro" id="IPR003587">
    <property type="entry name" value="Hint_dom_N"/>
</dbReference>
<dbReference type="Pfam" id="PF04990">
    <property type="entry name" value="RNA_pol_Rpb1_7"/>
    <property type="match status" value="1"/>
</dbReference>
<dbReference type="Gene3D" id="3.10.28.10">
    <property type="entry name" value="Homing endonucleases"/>
    <property type="match status" value="1"/>
</dbReference>
<dbReference type="Pfam" id="PF04992">
    <property type="entry name" value="RNA_pol_Rpb1_6"/>
    <property type="match status" value="1"/>
</dbReference>
<dbReference type="NCBIfam" id="TIGR01445">
    <property type="entry name" value="intein_Nterm"/>
    <property type="match status" value="1"/>
</dbReference>
<dbReference type="GO" id="GO:0003899">
    <property type="term" value="F:DNA-directed RNA polymerase activity"/>
    <property type="evidence" value="ECO:0007669"/>
    <property type="project" value="UniProtKB-EC"/>
</dbReference>
<dbReference type="GO" id="GO:0004519">
    <property type="term" value="F:endonuclease activity"/>
    <property type="evidence" value="ECO:0007669"/>
    <property type="project" value="InterPro"/>
</dbReference>
<dbReference type="PANTHER" id="PTHR19376:SF32">
    <property type="entry name" value="DNA-DIRECTED RNA POLYMERASE III SUBUNIT RPC1"/>
    <property type="match status" value="1"/>
</dbReference>
<dbReference type="InterPro" id="IPR007083">
    <property type="entry name" value="RNA_pol_Rpb1_4"/>
</dbReference>
<dbReference type="InterPro" id="IPR045867">
    <property type="entry name" value="DNA-dir_RpoC_beta_prime"/>
</dbReference>
<evidence type="ECO:0000256" key="4">
    <source>
        <dbReference type="ARBA" id="ARBA00022695"/>
    </source>
</evidence>
<dbReference type="Pfam" id="PF14890">
    <property type="entry name" value="Intein_splicing"/>
    <property type="match status" value="1"/>
</dbReference>
<dbReference type="SUPFAM" id="SSF64484">
    <property type="entry name" value="beta and beta-prime subunits of DNA dependent RNA-polymerase"/>
    <property type="match status" value="1"/>
</dbReference>
<name>A0A6C0DAQ0_9ZZZZ</name>
<dbReference type="GO" id="GO:0006351">
    <property type="term" value="P:DNA-templated transcription"/>
    <property type="evidence" value="ECO:0007669"/>
    <property type="project" value="InterPro"/>
</dbReference>
<evidence type="ECO:0000256" key="1">
    <source>
        <dbReference type="ARBA" id="ARBA00012418"/>
    </source>
</evidence>
<reference evidence="10" key="1">
    <citation type="journal article" date="2020" name="Nature">
        <title>Giant virus diversity and host interactions through global metagenomics.</title>
        <authorList>
            <person name="Schulz F."/>
            <person name="Roux S."/>
            <person name="Paez-Espino D."/>
            <person name="Jungbluth S."/>
            <person name="Walsh D.A."/>
            <person name="Denef V.J."/>
            <person name="McMahon K.D."/>
            <person name="Konstantinidis K.T."/>
            <person name="Eloe-Fadrosh E.A."/>
            <person name="Kyrpides N.C."/>
            <person name="Woyke T."/>
        </authorList>
    </citation>
    <scope>NUCLEOTIDE SEQUENCE</scope>
    <source>
        <strain evidence="10">GVMAG-M-3300023174-131</strain>
    </source>
</reference>
<dbReference type="GO" id="GO:0003677">
    <property type="term" value="F:DNA binding"/>
    <property type="evidence" value="ECO:0007669"/>
    <property type="project" value="InterPro"/>
</dbReference>
<dbReference type="Pfam" id="PF04998">
    <property type="entry name" value="RNA_pol_Rpb1_5"/>
    <property type="match status" value="2"/>
</dbReference>
<dbReference type="PROSITE" id="PS50819">
    <property type="entry name" value="INTEIN_ENDONUCLEASE"/>
    <property type="match status" value="1"/>
</dbReference>
<dbReference type="Pfam" id="PF05000">
    <property type="entry name" value="RNA_pol_Rpb1_4"/>
    <property type="match status" value="1"/>
</dbReference>
<keyword evidence="7" id="KW-0804">Transcription</keyword>
<dbReference type="InterPro" id="IPR007066">
    <property type="entry name" value="RNA_pol_Rpb1_3"/>
</dbReference>
<dbReference type="Gene3D" id="2.170.16.10">
    <property type="entry name" value="Hedgehog/Intein (Hint) domain"/>
    <property type="match status" value="3"/>
</dbReference>
<dbReference type="SUPFAM" id="SSF51294">
    <property type="entry name" value="Hedgehog/intein (Hint) domain"/>
    <property type="match status" value="2"/>
</dbReference>
<dbReference type="InterPro" id="IPR038120">
    <property type="entry name" value="Rpb1_funnel_sf"/>
</dbReference>
<dbReference type="Pfam" id="PF04983">
    <property type="entry name" value="RNA_pol_Rpb1_3"/>
    <property type="match status" value="1"/>
</dbReference>
<evidence type="ECO:0000256" key="3">
    <source>
        <dbReference type="ARBA" id="ARBA00022679"/>
    </source>
</evidence>
<keyword evidence="3" id="KW-0808">Transferase</keyword>
<dbReference type="Gene3D" id="6.20.50.80">
    <property type="match status" value="1"/>
</dbReference>
<dbReference type="InterPro" id="IPR003586">
    <property type="entry name" value="Hint_dom_C"/>
</dbReference>
<dbReference type="PROSITE" id="PS50817">
    <property type="entry name" value="INTEIN_N_TER"/>
    <property type="match status" value="1"/>
</dbReference>
<dbReference type="InterPro" id="IPR007075">
    <property type="entry name" value="RNA_pol_Rpb1_6"/>
</dbReference>
<evidence type="ECO:0000256" key="8">
    <source>
        <dbReference type="ARBA" id="ARBA00048552"/>
    </source>
</evidence>
<dbReference type="Gene3D" id="6.10.250.2940">
    <property type="match status" value="1"/>
</dbReference>
<dbReference type="Gene3D" id="3.30.1360.140">
    <property type="match status" value="1"/>
</dbReference>
<dbReference type="InterPro" id="IPR007073">
    <property type="entry name" value="RNA_pol_Rpb1_7"/>
</dbReference>
<keyword evidence="4" id="KW-0548">Nucleotidyltransferase</keyword>
<evidence type="ECO:0000256" key="2">
    <source>
        <dbReference type="ARBA" id="ARBA00022478"/>
    </source>
</evidence>
<dbReference type="Gene3D" id="1.10.132.30">
    <property type="match status" value="1"/>
</dbReference>
<dbReference type="InterPro" id="IPR042102">
    <property type="entry name" value="RNA_pol_Rpb1_3_sf"/>
</dbReference>
<evidence type="ECO:0000313" key="10">
    <source>
        <dbReference type="EMBL" id="QHT13501.1"/>
    </source>
</evidence>
<dbReference type="InterPro" id="IPR036844">
    <property type="entry name" value="Hint_dom_sf"/>
</dbReference>
<keyword evidence="5" id="KW-0068">Autocatalytic cleavage</keyword>
<dbReference type="Gene3D" id="1.10.274.100">
    <property type="entry name" value="RNA polymerase Rpb1, domain 3"/>
    <property type="match status" value="1"/>
</dbReference>
<feature type="domain" description="DOD-type homing endonuclease" evidence="9">
    <location>
        <begin position="1008"/>
        <end position="1101"/>
    </location>
</feature>
<dbReference type="EMBL" id="MN739571">
    <property type="protein sequence ID" value="QHT13501.1"/>
    <property type="molecule type" value="Genomic_DNA"/>
</dbReference>